<feature type="region of interest" description="Disordered" evidence="1">
    <location>
        <begin position="80"/>
        <end position="104"/>
    </location>
</feature>
<dbReference type="Gene3D" id="1.10.260.40">
    <property type="entry name" value="lambda repressor-like DNA-binding domains"/>
    <property type="match status" value="1"/>
</dbReference>
<dbReference type="InterPro" id="IPR001387">
    <property type="entry name" value="Cro/C1-type_HTH"/>
</dbReference>
<dbReference type="SUPFAM" id="SSF47413">
    <property type="entry name" value="lambda repressor-like DNA-binding domains"/>
    <property type="match status" value="1"/>
</dbReference>
<reference evidence="3" key="1">
    <citation type="journal article" date="2015" name="Nature">
        <title>Complex archaea that bridge the gap between prokaryotes and eukaryotes.</title>
        <authorList>
            <person name="Spang A."/>
            <person name="Saw J.H."/>
            <person name="Jorgensen S.L."/>
            <person name="Zaremba-Niedzwiedzka K."/>
            <person name="Martijn J."/>
            <person name="Lind A.E."/>
            <person name="van Eijk R."/>
            <person name="Schleper C."/>
            <person name="Guy L."/>
            <person name="Ettema T.J."/>
        </authorList>
    </citation>
    <scope>NUCLEOTIDE SEQUENCE</scope>
</reference>
<comment type="caution">
    <text evidence="3">The sequence shown here is derived from an EMBL/GenBank/DDBJ whole genome shotgun (WGS) entry which is preliminary data.</text>
</comment>
<dbReference type="InterPro" id="IPR010982">
    <property type="entry name" value="Lambda_DNA-bd_dom_sf"/>
</dbReference>
<dbReference type="AlphaFoldDB" id="A0A0F9X0X8"/>
<evidence type="ECO:0000313" key="3">
    <source>
        <dbReference type="EMBL" id="KKN85063.1"/>
    </source>
</evidence>
<dbReference type="GO" id="GO:0003677">
    <property type="term" value="F:DNA binding"/>
    <property type="evidence" value="ECO:0007669"/>
    <property type="project" value="InterPro"/>
</dbReference>
<sequence length="104" mass="10760">MNIEAMADKEIAAAVGDAIKAHRASKGLTQEEVAIEVGVSIPTLIAAEGGKVKLEVLIGILRALGNLSLAAALMEPPLPSPAIAVQSTKPKAQPKARARSRKDD</sequence>
<evidence type="ECO:0000256" key="1">
    <source>
        <dbReference type="SAM" id="MobiDB-lite"/>
    </source>
</evidence>
<feature type="domain" description="HTH cro/C1-type" evidence="2">
    <location>
        <begin position="19"/>
        <end position="72"/>
    </location>
</feature>
<accession>A0A0F9X0X8</accession>
<gene>
    <name evidence="3" type="ORF">LCGC14_0282320</name>
</gene>
<dbReference type="PROSITE" id="PS50943">
    <property type="entry name" value="HTH_CROC1"/>
    <property type="match status" value="1"/>
</dbReference>
<name>A0A0F9X0X8_9ZZZZ</name>
<dbReference type="Pfam" id="PF01381">
    <property type="entry name" value="HTH_3"/>
    <property type="match status" value="1"/>
</dbReference>
<feature type="compositionally biased region" description="Basic residues" evidence="1">
    <location>
        <begin position="92"/>
        <end position="104"/>
    </location>
</feature>
<dbReference type="EMBL" id="LAZR01000163">
    <property type="protein sequence ID" value="KKN85063.1"/>
    <property type="molecule type" value="Genomic_DNA"/>
</dbReference>
<organism evidence="3">
    <name type="scientific">marine sediment metagenome</name>
    <dbReference type="NCBI Taxonomy" id="412755"/>
    <lineage>
        <taxon>unclassified sequences</taxon>
        <taxon>metagenomes</taxon>
        <taxon>ecological metagenomes</taxon>
    </lineage>
</organism>
<dbReference type="SMART" id="SM00530">
    <property type="entry name" value="HTH_XRE"/>
    <property type="match status" value="1"/>
</dbReference>
<proteinExistence type="predicted"/>
<protein>
    <recommendedName>
        <fullName evidence="2">HTH cro/C1-type domain-containing protein</fullName>
    </recommendedName>
</protein>
<dbReference type="CDD" id="cd00093">
    <property type="entry name" value="HTH_XRE"/>
    <property type="match status" value="1"/>
</dbReference>
<evidence type="ECO:0000259" key="2">
    <source>
        <dbReference type="PROSITE" id="PS50943"/>
    </source>
</evidence>